<gene>
    <name evidence="2" type="ordered locus">KOX_14435</name>
</gene>
<reference evidence="2 3" key="1">
    <citation type="journal article" date="2012" name="J. Bacteriol.">
        <title>Complete genome sequence of Klebsiella oxytoca KCTC 1686, used in production of 2,3-butanediol.</title>
        <authorList>
            <person name="Shin S.H."/>
            <person name="Kim S."/>
            <person name="Kim J.Y."/>
            <person name="Lee S."/>
            <person name="Um Y."/>
            <person name="Oh M.K."/>
            <person name="Kim Y.R."/>
            <person name="Lee J."/>
            <person name="Yang K.S."/>
        </authorList>
    </citation>
    <scope>NUCLEOTIDE SEQUENCE [LARGE SCALE GENOMIC DNA]</scope>
    <source>
        <strain evidence="3">ATCC 8724 / DSM 4798 / JCM 20051 / NBRC 3318 / NRRL B-199 / KCTC 1686</strain>
    </source>
</reference>
<organism evidence="2 3">
    <name type="scientific">Klebsiella michiganensis (strain ATCC 8724 / DSM 4798 / JCM 20051 / NBRC 3318 / NRRL B-199 / KCTC 1686 / BUCSAV 143 / CCM 1901)</name>
    <dbReference type="NCBI Taxonomy" id="1006551"/>
    <lineage>
        <taxon>Bacteria</taxon>
        <taxon>Pseudomonadati</taxon>
        <taxon>Pseudomonadota</taxon>
        <taxon>Gammaproteobacteria</taxon>
        <taxon>Enterobacterales</taxon>
        <taxon>Enterobacteriaceae</taxon>
        <taxon>Klebsiella/Raoultella group</taxon>
        <taxon>Klebsiella</taxon>
    </lineage>
</organism>
<keyword evidence="1" id="KW-0472">Membrane</keyword>
<dbReference type="RefSeq" id="WP_014228423.1">
    <property type="nucleotide sequence ID" value="NC_016612.1"/>
</dbReference>
<keyword evidence="1" id="KW-0812">Transmembrane</keyword>
<keyword evidence="1" id="KW-1133">Transmembrane helix</keyword>
<dbReference type="HOGENOM" id="CLU_145305_0_0_6"/>
<feature type="transmembrane region" description="Helical" evidence="1">
    <location>
        <begin position="95"/>
        <end position="124"/>
    </location>
</feature>
<dbReference type="EMBL" id="CP003218">
    <property type="protein sequence ID" value="AEX04611.1"/>
    <property type="molecule type" value="Genomic_DNA"/>
</dbReference>
<sequence length="139" mass="16148">MNLERKNVFWFWGGMDLFYLLQFIGWNIYHRRVPLYDDILSFLPLLQTWGSAAAWLFTLHFILTISIPASMVLFWRQSRYAPWLAYAQTPLRLAFMLPSLSLVAWLAQAVALKSAAFFIALLLVSEAAKVVTLWRCCKV</sequence>
<accession>A0A0H3H5K1</accession>
<dbReference type="AlphaFoldDB" id="A0A0H3H5K1"/>
<proteinExistence type="predicted"/>
<evidence type="ECO:0000313" key="2">
    <source>
        <dbReference type="EMBL" id="AEX04611.1"/>
    </source>
</evidence>
<protein>
    <submittedName>
        <fullName evidence="2">Putative arginine/ornithine antiporter</fullName>
    </submittedName>
</protein>
<feature type="transmembrane region" description="Helical" evidence="1">
    <location>
        <begin position="49"/>
        <end position="75"/>
    </location>
</feature>
<dbReference type="PATRIC" id="fig|1006551.4.peg.2906"/>
<evidence type="ECO:0000256" key="1">
    <source>
        <dbReference type="SAM" id="Phobius"/>
    </source>
</evidence>
<dbReference type="KEGG" id="kox:KOX_14435"/>
<name>A0A0H3H5K1_KLEM8</name>
<feature type="transmembrane region" description="Helical" evidence="1">
    <location>
        <begin position="7"/>
        <end position="29"/>
    </location>
</feature>
<evidence type="ECO:0000313" key="3">
    <source>
        <dbReference type="Proteomes" id="UP000007843"/>
    </source>
</evidence>
<dbReference type="Proteomes" id="UP000007843">
    <property type="component" value="Chromosome"/>
</dbReference>